<accession>A0A975DGR6</accession>
<keyword evidence="2" id="KW-0812">Transmembrane</keyword>
<organism evidence="3 4">
    <name type="scientific">Pseudoalteromonas xiamenensis</name>
    <dbReference type="NCBI Taxonomy" id="882626"/>
    <lineage>
        <taxon>Bacteria</taxon>
        <taxon>Pseudomonadati</taxon>
        <taxon>Pseudomonadota</taxon>
        <taxon>Gammaproteobacteria</taxon>
        <taxon>Alteromonadales</taxon>
        <taxon>Pseudoalteromonadaceae</taxon>
        <taxon>Pseudoalteromonas</taxon>
    </lineage>
</organism>
<dbReference type="AlphaFoldDB" id="A0A975DGR6"/>
<reference evidence="3" key="1">
    <citation type="submission" date="2021-03" db="EMBL/GenBank/DDBJ databases">
        <title>Complete Genome of Pseudoalteromonas xiamenensis STKMTI.2, a new potential marine bacterium producing anti-Vibrio compounds.</title>
        <authorList>
            <person name="Handayani D.P."/>
            <person name="Isnansetyo A."/>
            <person name="Istiqomah I."/>
            <person name="Jumina J."/>
        </authorList>
    </citation>
    <scope>NUCLEOTIDE SEQUENCE</scope>
    <source>
        <strain evidence="3">STKMTI.2</strain>
    </source>
</reference>
<evidence type="ECO:0000313" key="4">
    <source>
        <dbReference type="Proteomes" id="UP000664904"/>
    </source>
</evidence>
<evidence type="ECO:0008006" key="5">
    <source>
        <dbReference type="Google" id="ProtNLM"/>
    </source>
</evidence>
<gene>
    <name evidence="3" type="ORF">J5O05_16650</name>
</gene>
<dbReference type="Proteomes" id="UP000664904">
    <property type="component" value="Chromosome"/>
</dbReference>
<feature type="region of interest" description="Disordered" evidence="1">
    <location>
        <begin position="1"/>
        <end position="23"/>
    </location>
</feature>
<evidence type="ECO:0000256" key="2">
    <source>
        <dbReference type="SAM" id="Phobius"/>
    </source>
</evidence>
<keyword evidence="4" id="KW-1185">Reference proteome</keyword>
<sequence>MATSTQPTKGNGANDEHPVSDNLAKTLHNSVDALHETTANAETTIRDKSEHSKQAFDAQVTDLKKKWNKSELKRYASENPIATAGVAFTIGVLTTLLVGKK</sequence>
<dbReference type="EMBL" id="CP072133">
    <property type="protein sequence ID" value="QTH71385.1"/>
    <property type="molecule type" value="Genomic_DNA"/>
</dbReference>
<feature type="compositionally biased region" description="Polar residues" evidence="1">
    <location>
        <begin position="1"/>
        <end position="11"/>
    </location>
</feature>
<dbReference type="RefSeq" id="WP_208843026.1">
    <property type="nucleotide sequence ID" value="NZ_CP072133.1"/>
</dbReference>
<proteinExistence type="predicted"/>
<evidence type="ECO:0000256" key="1">
    <source>
        <dbReference type="SAM" id="MobiDB-lite"/>
    </source>
</evidence>
<keyword evidence="2" id="KW-1133">Transmembrane helix</keyword>
<keyword evidence="2" id="KW-0472">Membrane</keyword>
<evidence type="ECO:0000313" key="3">
    <source>
        <dbReference type="EMBL" id="QTH71385.1"/>
    </source>
</evidence>
<dbReference type="KEGG" id="pxi:J5O05_16650"/>
<protein>
    <recommendedName>
        <fullName evidence="5">DUF883 domain-containing protein</fullName>
    </recommendedName>
</protein>
<feature type="transmembrane region" description="Helical" evidence="2">
    <location>
        <begin position="81"/>
        <end position="99"/>
    </location>
</feature>
<name>A0A975DGR6_9GAMM</name>